<sequence>VFVPPTALLKRIPEDRPIAIISSGLLERSSSSLFSSDLFLVGEIQRSAMCFGGRYQLGKAVPNKASVGLQRRFESAPQLRPLLGFQEAPSRVGLLHVASAPLDALFALGGSSDSLCAEEWKEVSTSNTKDSTNLVW</sequence>
<evidence type="ECO:0000313" key="1">
    <source>
        <dbReference type="EMBL" id="CAE8585078.1"/>
    </source>
</evidence>
<organism evidence="1 2">
    <name type="scientific">Polarella glacialis</name>
    <name type="common">Dinoflagellate</name>
    <dbReference type="NCBI Taxonomy" id="89957"/>
    <lineage>
        <taxon>Eukaryota</taxon>
        <taxon>Sar</taxon>
        <taxon>Alveolata</taxon>
        <taxon>Dinophyceae</taxon>
        <taxon>Suessiales</taxon>
        <taxon>Suessiaceae</taxon>
        <taxon>Polarella</taxon>
    </lineage>
</organism>
<keyword evidence="2" id="KW-1185">Reference proteome</keyword>
<proteinExistence type="predicted"/>
<evidence type="ECO:0000313" key="2">
    <source>
        <dbReference type="Proteomes" id="UP000654075"/>
    </source>
</evidence>
<protein>
    <submittedName>
        <fullName evidence="1">Uncharacterized protein</fullName>
    </submittedName>
</protein>
<gene>
    <name evidence="1" type="ORF">PGLA1383_LOCUS3996</name>
</gene>
<feature type="non-terminal residue" evidence="1">
    <location>
        <position position="136"/>
    </location>
</feature>
<name>A0A813D914_POLGL</name>
<feature type="non-terminal residue" evidence="1">
    <location>
        <position position="1"/>
    </location>
</feature>
<dbReference type="AlphaFoldDB" id="A0A813D914"/>
<dbReference type="EMBL" id="CAJNNV010001448">
    <property type="protein sequence ID" value="CAE8585078.1"/>
    <property type="molecule type" value="Genomic_DNA"/>
</dbReference>
<reference evidence="1" key="1">
    <citation type="submission" date="2021-02" db="EMBL/GenBank/DDBJ databases">
        <authorList>
            <person name="Dougan E. K."/>
            <person name="Rhodes N."/>
            <person name="Thang M."/>
            <person name="Chan C."/>
        </authorList>
    </citation>
    <scope>NUCLEOTIDE SEQUENCE</scope>
</reference>
<comment type="caution">
    <text evidence="1">The sequence shown here is derived from an EMBL/GenBank/DDBJ whole genome shotgun (WGS) entry which is preliminary data.</text>
</comment>
<accession>A0A813D914</accession>
<dbReference type="Proteomes" id="UP000654075">
    <property type="component" value="Unassembled WGS sequence"/>
</dbReference>